<feature type="compositionally biased region" description="Basic and acidic residues" evidence="3">
    <location>
        <begin position="37"/>
        <end position="51"/>
    </location>
</feature>
<feature type="compositionally biased region" description="Basic residues" evidence="3">
    <location>
        <begin position="189"/>
        <end position="198"/>
    </location>
</feature>
<name>D6A4V5_STRV1</name>
<feature type="compositionally biased region" description="Basic residues" evidence="3">
    <location>
        <begin position="142"/>
        <end position="155"/>
    </location>
</feature>
<feature type="compositionally biased region" description="Low complexity" evidence="3">
    <location>
        <begin position="52"/>
        <end position="63"/>
    </location>
</feature>
<protein>
    <submittedName>
        <fullName evidence="5">Glycosyl transferase</fullName>
    </submittedName>
</protein>
<feature type="compositionally biased region" description="Pro residues" evidence="3">
    <location>
        <begin position="156"/>
        <end position="168"/>
    </location>
</feature>
<feature type="region of interest" description="Disordered" evidence="3">
    <location>
        <begin position="1"/>
        <end position="254"/>
    </location>
</feature>
<feature type="compositionally biased region" description="Low complexity" evidence="3">
    <location>
        <begin position="217"/>
        <end position="228"/>
    </location>
</feature>
<feature type="compositionally biased region" description="Low complexity" evidence="3">
    <location>
        <begin position="169"/>
        <end position="178"/>
    </location>
</feature>
<evidence type="ECO:0000256" key="1">
    <source>
        <dbReference type="ARBA" id="ARBA00004613"/>
    </source>
</evidence>
<dbReference type="CDD" id="cd10918">
    <property type="entry name" value="CE4_NodB_like_5s_6s"/>
    <property type="match status" value="1"/>
</dbReference>
<feature type="domain" description="NodB homology" evidence="4">
    <location>
        <begin position="319"/>
        <end position="519"/>
    </location>
</feature>
<evidence type="ECO:0000313" key="6">
    <source>
        <dbReference type="Proteomes" id="UP000003824"/>
    </source>
</evidence>
<evidence type="ECO:0000259" key="4">
    <source>
        <dbReference type="PROSITE" id="PS51677"/>
    </source>
</evidence>
<dbReference type="Pfam" id="PF01522">
    <property type="entry name" value="Polysacc_deac_1"/>
    <property type="match status" value="1"/>
</dbReference>
<accession>D6A4V5</accession>
<keyword evidence="2" id="KW-0732">Signal</keyword>
<dbReference type="GO" id="GO:0005975">
    <property type="term" value="P:carbohydrate metabolic process"/>
    <property type="evidence" value="ECO:0007669"/>
    <property type="project" value="InterPro"/>
</dbReference>
<dbReference type="Proteomes" id="UP000003824">
    <property type="component" value="Unassembled WGS sequence"/>
</dbReference>
<evidence type="ECO:0000256" key="2">
    <source>
        <dbReference type="ARBA" id="ARBA00022729"/>
    </source>
</evidence>
<organism evidence="5 6">
    <name type="scientific">Streptomyces viridosporus (strain ATCC 14672 / DSM 40746 / JCM 4963 / KCTC 9882 / NRRL B-12104 / FH 1290)</name>
    <name type="common">Streptomyces ghanaensis</name>
    <dbReference type="NCBI Taxonomy" id="566461"/>
    <lineage>
        <taxon>Bacteria</taxon>
        <taxon>Bacillati</taxon>
        <taxon>Actinomycetota</taxon>
        <taxon>Actinomycetes</taxon>
        <taxon>Kitasatosporales</taxon>
        <taxon>Streptomycetaceae</taxon>
        <taxon>Streptomyces</taxon>
    </lineage>
</organism>
<feature type="compositionally biased region" description="Low complexity" evidence="3">
    <location>
        <begin position="199"/>
        <end position="210"/>
    </location>
</feature>
<dbReference type="PANTHER" id="PTHR34216">
    <property type="match status" value="1"/>
</dbReference>
<feature type="compositionally biased region" description="Basic residues" evidence="3">
    <location>
        <begin position="67"/>
        <end position="111"/>
    </location>
</feature>
<dbReference type="InterPro" id="IPR011330">
    <property type="entry name" value="Glyco_hydro/deAcase_b/a-brl"/>
</dbReference>
<dbReference type="PROSITE" id="PS51677">
    <property type="entry name" value="NODB"/>
    <property type="match status" value="1"/>
</dbReference>
<comment type="subcellular location">
    <subcellularLocation>
        <location evidence="1">Secreted</location>
    </subcellularLocation>
</comment>
<proteinExistence type="predicted"/>
<dbReference type="GO" id="GO:0016740">
    <property type="term" value="F:transferase activity"/>
    <property type="evidence" value="ECO:0007669"/>
    <property type="project" value="UniProtKB-KW"/>
</dbReference>
<feature type="compositionally biased region" description="Basic residues" evidence="3">
    <location>
        <begin position="9"/>
        <end position="23"/>
    </location>
</feature>
<evidence type="ECO:0000313" key="5">
    <source>
        <dbReference type="EMBL" id="EFE67766.2"/>
    </source>
</evidence>
<dbReference type="InterPro" id="IPR051398">
    <property type="entry name" value="Polysacch_Deacetylase"/>
</dbReference>
<evidence type="ECO:0000256" key="3">
    <source>
        <dbReference type="SAM" id="MobiDB-lite"/>
    </source>
</evidence>
<dbReference type="InterPro" id="IPR002509">
    <property type="entry name" value="NODB_dom"/>
</dbReference>
<gene>
    <name evidence="5" type="ORF">SSFG_03012</name>
</gene>
<feature type="compositionally biased region" description="Basic and acidic residues" evidence="3">
    <location>
        <begin position="179"/>
        <end position="188"/>
    </location>
</feature>
<feature type="compositionally biased region" description="Low complexity" evidence="3">
    <location>
        <begin position="112"/>
        <end position="140"/>
    </location>
</feature>
<dbReference type="SUPFAM" id="SSF88713">
    <property type="entry name" value="Glycoside hydrolase/deacetylase"/>
    <property type="match status" value="1"/>
</dbReference>
<dbReference type="PANTHER" id="PTHR34216:SF3">
    <property type="entry name" value="POLY-BETA-1,6-N-ACETYL-D-GLUCOSAMINE N-DEACETYLASE"/>
    <property type="match status" value="1"/>
</dbReference>
<reference evidence="6" key="1">
    <citation type="submission" date="2008-12" db="EMBL/GenBank/DDBJ databases">
        <title>Annotation of Streptomyces ghanaensis ATCC 14672.</title>
        <authorList>
            <consortium name="The Broad Institute Genome Sequencing Platform"/>
            <consortium name="Broad Institute Microbial Sequencing Center"/>
            <person name="Fischbach M."/>
            <person name="Ward D."/>
            <person name="Young S."/>
            <person name="Kodira C.D."/>
            <person name="Zeng Q."/>
            <person name="Koehrsen M."/>
            <person name="Godfrey P."/>
            <person name="Alvarado L."/>
            <person name="Berlin A.M."/>
            <person name="Borenstein D."/>
            <person name="Chen Z."/>
            <person name="Engels R."/>
            <person name="Freedman E."/>
            <person name="Gellesch M."/>
            <person name="Goldberg J."/>
            <person name="Griggs A."/>
            <person name="Gujja S."/>
            <person name="Heiman D.I."/>
            <person name="Hepburn T.A."/>
            <person name="Howarth C."/>
            <person name="Jen D."/>
            <person name="Larson L."/>
            <person name="Lewis B."/>
            <person name="Mehta T."/>
            <person name="Park D."/>
            <person name="Pearson M."/>
            <person name="Roberts A."/>
            <person name="Saif S."/>
            <person name="Shea T.D."/>
            <person name="Shenoy N."/>
            <person name="Sisk P."/>
            <person name="Stolte C."/>
            <person name="Sykes S.N."/>
            <person name="Walk T."/>
            <person name="White J."/>
            <person name="Yandava C."/>
            <person name="Straight P."/>
            <person name="Clardy J."/>
            <person name="Hung D."/>
            <person name="Kolter R."/>
            <person name="Mekalanos J."/>
            <person name="Walker S."/>
            <person name="Walsh C.T."/>
            <person name="Wieland B.L.C."/>
            <person name="Ilzarbe M."/>
            <person name="Galagan J."/>
            <person name="Nusbaum C."/>
            <person name="Birren B."/>
        </authorList>
    </citation>
    <scope>NUCLEOTIDE SEQUENCE [LARGE SCALE GENOMIC DNA]</scope>
    <source>
        <strain evidence="6">ATCC 14672 / DSM 40746 / JCM 4963 / KCTC 9882 / NRRL B-12104 / FH 1290</strain>
    </source>
</reference>
<dbReference type="Gene3D" id="3.20.20.370">
    <property type="entry name" value="Glycoside hydrolase/deacetylase"/>
    <property type="match status" value="1"/>
</dbReference>
<dbReference type="GO" id="GO:0016810">
    <property type="term" value="F:hydrolase activity, acting on carbon-nitrogen (but not peptide) bonds"/>
    <property type="evidence" value="ECO:0007669"/>
    <property type="project" value="InterPro"/>
</dbReference>
<dbReference type="eggNOG" id="COG0726">
    <property type="taxonomic scope" value="Bacteria"/>
</dbReference>
<keyword evidence="5" id="KW-0808">Transferase</keyword>
<dbReference type="EMBL" id="DS999641">
    <property type="protein sequence ID" value="EFE67766.2"/>
    <property type="molecule type" value="Genomic_DNA"/>
</dbReference>
<dbReference type="GO" id="GO:0005576">
    <property type="term" value="C:extracellular region"/>
    <property type="evidence" value="ECO:0007669"/>
    <property type="project" value="UniProtKB-SubCell"/>
</dbReference>
<dbReference type="AlphaFoldDB" id="D6A4V5"/>
<sequence length="519" mass="55604">MAHRTDRALRRRPPARLRHRPHPARPAAHPGPGPAGEPRRLRQGLRADDVRPAGPAPRRAAVPLHRGPVRLRREHGLPHRRAALRRRLRPGHRRGNARPGRRRPLRVRARPRAGAPAALHPARAGLAPPPGDLGRPGDPGLRLRRRPHRLPHRRPGQPPRPAAGPPRPAAARAVPCLRPDGRARDGRGRRSGRPRHPHPSVAAPAVPAAAQGDGVRTGRLSAGTAGAAGRSGQGDGMTTSSQGPVPGGARPAEGTGDTVVPVFLYHAVMEEPPDWIAEFTVTPGQFAAHLDAVVDSGRTPVTIGALADHLAGRAPLPPRPVLLTFDDGFADLPGPTAEALAERALPATAYLTTGAIAPGGRSLLPPAPMMTLDRVAELERSGMEIGSHTVTHAQLDTLTAERLRTELRDSKAVLEDALGHPVPHLAYPHGYNSPRVRAMAARAGYETATAVRHALSSDRDERYRIARLIVRRGHTVADVRNWLAGGGARVAPYRDGPKTIAWRWYRRARAAVNGPEFAG</sequence>